<dbReference type="Proteomes" id="UP001232973">
    <property type="component" value="Unassembled WGS sequence"/>
</dbReference>
<feature type="domain" description="Helicase C-terminal" evidence="11">
    <location>
        <begin position="394"/>
        <end position="549"/>
    </location>
</feature>
<dbReference type="PROSITE" id="PS51194">
    <property type="entry name" value="HELICASE_CTER"/>
    <property type="match status" value="1"/>
</dbReference>
<dbReference type="Gene3D" id="3.40.50.300">
    <property type="entry name" value="P-loop containing nucleotide triphosphate hydrolases"/>
    <property type="match status" value="2"/>
</dbReference>
<evidence type="ECO:0000256" key="3">
    <source>
        <dbReference type="ARBA" id="ARBA00022801"/>
    </source>
</evidence>
<dbReference type="Pfam" id="PF13625">
    <property type="entry name" value="Helicase_C_3"/>
    <property type="match status" value="1"/>
</dbReference>
<evidence type="ECO:0000313" key="13">
    <source>
        <dbReference type="Proteomes" id="UP001232973"/>
    </source>
</evidence>
<dbReference type="PANTHER" id="PTHR11274">
    <property type="entry name" value="RAD25/XP-B DNA REPAIR HELICASE"/>
    <property type="match status" value="1"/>
</dbReference>
<keyword evidence="6" id="KW-0413">Isomerase</keyword>
<evidence type="ECO:0000256" key="6">
    <source>
        <dbReference type="ARBA" id="ARBA00023235"/>
    </source>
</evidence>
<dbReference type="EC" id="5.6.2.4" evidence="8"/>
<evidence type="ECO:0000256" key="8">
    <source>
        <dbReference type="ARBA" id="ARBA00034808"/>
    </source>
</evidence>
<comment type="catalytic activity">
    <reaction evidence="7">
        <text>Couples ATP hydrolysis with the unwinding of duplex DNA by translocating in the 3'-5' direction.</text>
        <dbReference type="EC" id="5.6.2.4"/>
    </reaction>
</comment>
<keyword evidence="2" id="KW-0547">Nucleotide-binding</keyword>
<dbReference type="GO" id="GO:0016787">
    <property type="term" value="F:hydrolase activity"/>
    <property type="evidence" value="ECO:0007669"/>
    <property type="project" value="UniProtKB-KW"/>
</dbReference>
<keyword evidence="13" id="KW-1185">Reference proteome</keyword>
<dbReference type="InterPro" id="IPR001650">
    <property type="entry name" value="Helicase_C-like"/>
</dbReference>
<comment type="caution">
    <text evidence="12">The sequence shown here is derived from an EMBL/GenBank/DDBJ whole genome shotgun (WGS) entry which is preliminary data.</text>
</comment>
<dbReference type="InterPro" id="IPR006935">
    <property type="entry name" value="Helicase/UvrB_N"/>
</dbReference>
<keyword evidence="5" id="KW-0067">ATP-binding</keyword>
<keyword evidence="4" id="KW-0347">Helicase</keyword>
<gene>
    <name evidence="12" type="ORF">J2S03_000357</name>
</gene>
<dbReference type="InterPro" id="IPR050615">
    <property type="entry name" value="ATP-dep_DNA_Helicase"/>
</dbReference>
<evidence type="ECO:0000256" key="7">
    <source>
        <dbReference type="ARBA" id="ARBA00034617"/>
    </source>
</evidence>
<reference evidence="12 13" key="1">
    <citation type="submission" date="2023-07" db="EMBL/GenBank/DDBJ databases">
        <title>Genomic Encyclopedia of Type Strains, Phase IV (KMG-IV): sequencing the most valuable type-strain genomes for metagenomic binning, comparative biology and taxonomic classification.</title>
        <authorList>
            <person name="Goeker M."/>
        </authorList>
    </citation>
    <scope>NUCLEOTIDE SEQUENCE [LARGE SCALE GENOMIC DNA]</scope>
    <source>
        <strain evidence="12 13">DSM 4006</strain>
    </source>
</reference>
<dbReference type="SMART" id="SM00490">
    <property type="entry name" value="HELICc"/>
    <property type="match status" value="1"/>
</dbReference>
<sequence length="563" mass="62953">MIALLYVQSDGSMLVETEHPAYDQVRHTLAAIAALVQRMEPLYVYQIRPFTLWQAAALGYTAREVLGFLRKFSANPVPYALQQLIVSEMGKWGRLILQRGARNRIALRADRPVLEALRARGEVSQMAAEVQDDALVFHARDRAKVKQVLAKLGFPVIDRAGYRTAPSVEVELSPDTTLRPYQREAVHRFFTHTAEESGVVVLPCGAGKTLVGIAVLAQLKMQALILTPSFSSAAQWRNELLHRTSLTESNVCIYEPGQPPAPITITTYQRVTSKARSGDMPHLTALTQCPWGIVIYDEVHMLPAPLFRLAADLQSSRRLGLTATLVREDGAETDVFSLIGPKCFEVPWRQLEQEGYLSTVRCVQVEIALPESARAAYAAATARDKHRIAALNEDKLDVVEALCRRHHGESILIIGHYLESLERAARRVGCPLVTGRTPESERLAVFDQFRRREIRCIALSRVANMAVDLPVASVGIQISGLFGSRQEEAQRLGRLLRPASAEGTFYSLVSKDTLEMQMAKRRQLYLVEQGYSYEIIDSAEVTWYLPNTERMKDCELVGVPEHR</sequence>
<organism evidence="12 13">
    <name type="scientific">Alicyclobacillus cycloheptanicus</name>
    <dbReference type="NCBI Taxonomy" id="1457"/>
    <lineage>
        <taxon>Bacteria</taxon>
        <taxon>Bacillati</taxon>
        <taxon>Bacillota</taxon>
        <taxon>Bacilli</taxon>
        <taxon>Bacillales</taxon>
        <taxon>Alicyclobacillaceae</taxon>
        <taxon>Alicyclobacillus</taxon>
    </lineage>
</organism>
<dbReference type="RefSeq" id="WP_274455952.1">
    <property type="nucleotide sequence ID" value="NZ_CP067097.1"/>
</dbReference>
<dbReference type="SUPFAM" id="SSF52540">
    <property type="entry name" value="P-loop containing nucleoside triphosphate hydrolases"/>
    <property type="match status" value="2"/>
</dbReference>
<dbReference type="InterPro" id="IPR032830">
    <property type="entry name" value="XPB/Ssl2_N"/>
</dbReference>
<comment type="catalytic activity">
    <reaction evidence="9">
        <text>ATP + H2O = ADP + phosphate + H(+)</text>
        <dbReference type="Rhea" id="RHEA:13065"/>
        <dbReference type="ChEBI" id="CHEBI:15377"/>
        <dbReference type="ChEBI" id="CHEBI:15378"/>
        <dbReference type="ChEBI" id="CHEBI:30616"/>
        <dbReference type="ChEBI" id="CHEBI:43474"/>
        <dbReference type="ChEBI" id="CHEBI:456216"/>
        <dbReference type="EC" id="5.6.2.4"/>
    </reaction>
</comment>
<dbReference type="PROSITE" id="PS51192">
    <property type="entry name" value="HELICASE_ATP_BIND_1"/>
    <property type="match status" value="1"/>
</dbReference>
<dbReference type="PANTHER" id="PTHR11274:SF0">
    <property type="entry name" value="GENERAL TRANSCRIPTION AND DNA REPAIR FACTOR IIH HELICASE SUBUNIT XPB"/>
    <property type="match status" value="1"/>
</dbReference>
<evidence type="ECO:0000259" key="10">
    <source>
        <dbReference type="PROSITE" id="PS51192"/>
    </source>
</evidence>
<dbReference type="NCBIfam" id="NF045503">
    <property type="entry name" value="repair_heli_XPB"/>
    <property type="match status" value="1"/>
</dbReference>
<protein>
    <recommendedName>
        <fullName evidence="8">DNA 3'-5' helicase</fullName>
        <ecNumber evidence="8">5.6.2.4</ecNumber>
    </recommendedName>
</protein>
<evidence type="ECO:0000256" key="4">
    <source>
        <dbReference type="ARBA" id="ARBA00022806"/>
    </source>
</evidence>
<dbReference type="InterPro" id="IPR014001">
    <property type="entry name" value="Helicase_ATP-bd"/>
</dbReference>
<evidence type="ECO:0000259" key="11">
    <source>
        <dbReference type="PROSITE" id="PS51194"/>
    </source>
</evidence>
<name>A0ABT9XFE4_9BACL</name>
<dbReference type="InterPro" id="IPR027417">
    <property type="entry name" value="P-loop_NTPase"/>
</dbReference>
<dbReference type="EMBL" id="JAUSTP010000001">
    <property type="protein sequence ID" value="MDQ0188553.1"/>
    <property type="molecule type" value="Genomic_DNA"/>
</dbReference>
<evidence type="ECO:0000256" key="9">
    <source>
        <dbReference type="ARBA" id="ARBA00048988"/>
    </source>
</evidence>
<dbReference type="InterPro" id="IPR032438">
    <property type="entry name" value="ERCC3_RAD25_C"/>
</dbReference>
<accession>A0ABT9XFE4</accession>
<evidence type="ECO:0000313" key="12">
    <source>
        <dbReference type="EMBL" id="MDQ0188553.1"/>
    </source>
</evidence>
<evidence type="ECO:0000256" key="2">
    <source>
        <dbReference type="ARBA" id="ARBA00022741"/>
    </source>
</evidence>
<feature type="domain" description="Helicase ATP-binding" evidence="10">
    <location>
        <begin position="189"/>
        <end position="343"/>
    </location>
</feature>
<keyword evidence="3 12" id="KW-0378">Hydrolase</keyword>
<dbReference type="SMART" id="SM00487">
    <property type="entry name" value="DEXDc"/>
    <property type="match status" value="1"/>
</dbReference>
<dbReference type="GO" id="GO:0003678">
    <property type="term" value="F:DNA helicase activity"/>
    <property type="evidence" value="ECO:0007669"/>
    <property type="project" value="UniProtKB-EC"/>
</dbReference>
<dbReference type="Pfam" id="PF16203">
    <property type="entry name" value="ERCC3_RAD25_C"/>
    <property type="match status" value="1"/>
</dbReference>
<evidence type="ECO:0000256" key="1">
    <source>
        <dbReference type="ARBA" id="ARBA00006637"/>
    </source>
</evidence>
<proteinExistence type="inferred from homology"/>
<dbReference type="Pfam" id="PF04851">
    <property type="entry name" value="ResIII"/>
    <property type="match status" value="1"/>
</dbReference>
<evidence type="ECO:0000256" key="5">
    <source>
        <dbReference type="ARBA" id="ARBA00022840"/>
    </source>
</evidence>
<comment type="similarity">
    <text evidence="1">Belongs to the helicase family. RAD25/XPB subfamily.</text>
</comment>